<protein>
    <submittedName>
        <fullName evidence="1">Uncharacterized protein</fullName>
    </submittedName>
</protein>
<name>A0A328BXN5_9PAST</name>
<accession>A0A328BXN5</accession>
<dbReference type="AlphaFoldDB" id="A0A328BXN5"/>
<dbReference type="EMBL" id="PTPX01000014">
    <property type="protein sequence ID" value="RAL18451.1"/>
    <property type="molecule type" value="Genomic_DNA"/>
</dbReference>
<proteinExistence type="predicted"/>
<organism evidence="1 2">
    <name type="scientific">Glaesserella australis</name>
    <dbReference type="NCBI Taxonomy" id="2094024"/>
    <lineage>
        <taxon>Bacteria</taxon>
        <taxon>Pseudomonadati</taxon>
        <taxon>Pseudomonadota</taxon>
        <taxon>Gammaproteobacteria</taxon>
        <taxon>Pasteurellales</taxon>
        <taxon>Pasteurellaceae</taxon>
        <taxon>Glaesserella</taxon>
    </lineage>
</organism>
<keyword evidence="2" id="KW-1185">Reference proteome</keyword>
<evidence type="ECO:0000313" key="2">
    <source>
        <dbReference type="Proteomes" id="UP000248689"/>
    </source>
</evidence>
<sequence>MTCFKHWTNRVTDGTGDLFWLGRLLISKNERDNTFSISVFDSDGEFLMDESFKTRADWKRVYRSARNIIKDECIDCRSFVN</sequence>
<evidence type="ECO:0000313" key="1">
    <source>
        <dbReference type="EMBL" id="RAL18451.1"/>
    </source>
</evidence>
<comment type="caution">
    <text evidence="1">The sequence shown here is derived from an EMBL/GenBank/DDBJ whole genome shotgun (WGS) entry which is preliminary data.</text>
</comment>
<reference evidence="2" key="1">
    <citation type="submission" date="2018-02" db="EMBL/GenBank/DDBJ databases">
        <title>Glaesserella australis sp. nov., isolated from the lungs of pigs.</title>
        <authorList>
            <person name="Turni C."/>
            <person name="Christensen H."/>
        </authorList>
    </citation>
    <scope>NUCLEOTIDE SEQUENCE [LARGE SCALE GENOMIC DNA]</scope>
    <source>
        <strain evidence="2">HS4635</strain>
    </source>
</reference>
<dbReference type="Proteomes" id="UP000248689">
    <property type="component" value="Unassembled WGS sequence"/>
</dbReference>
<gene>
    <name evidence="1" type="ORF">C5N92_06980</name>
</gene>
<dbReference type="RefSeq" id="WP_111750133.1">
    <property type="nucleotide sequence ID" value="NZ_PTPX01000014.1"/>
</dbReference>